<dbReference type="Proteomes" id="UP000324832">
    <property type="component" value="Unassembled WGS sequence"/>
</dbReference>
<feature type="transmembrane region" description="Helical" evidence="1">
    <location>
        <begin position="22"/>
        <end position="54"/>
    </location>
</feature>
<dbReference type="EMBL" id="FZQP02003222">
    <property type="protein sequence ID" value="VVC97544.1"/>
    <property type="molecule type" value="Genomic_DNA"/>
</dbReference>
<dbReference type="AlphaFoldDB" id="A0A5E4QJ06"/>
<organism evidence="2 3">
    <name type="scientific">Leptidea sinapis</name>
    <dbReference type="NCBI Taxonomy" id="189913"/>
    <lineage>
        <taxon>Eukaryota</taxon>
        <taxon>Metazoa</taxon>
        <taxon>Ecdysozoa</taxon>
        <taxon>Arthropoda</taxon>
        <taxon>Hexapoda</taxon>
        <taxon>Insecta</taxon>
        <taxon>Pterygota</taxon>
        <taxon>Neoptera</taxon>
        <taxon>Endopterygota</taxon>
        <taxon>Lepidoptera</taxon>
        <taxon>Glossata</taxon>
        <taxon>Ditrysia</taxon>
        <taxon>Papilionoidea</taxon>
        <taxon>Pieridae</taxon>
        <taxon>Dismorphiinae</taxon>
        <taxon>Leptidea</taxon>
    </lineage>
</organism>
<reference evidence="2 3" key="1">
    <citation type="submission" date="2017-07" db="EMBL/GenBank/DDBJ databases">
        <authorList>
            <person name="Talla V."/>
            <person name="Backstrom N."/>
        </authorList>
    </citation>
    <scope>NUCLEOTIDE SEQUENCE [LARGE SCALE GENOMIC DNA]</scope>
</reference>
<proteinExistence type="predicted"/>
<protein>
    <submittedName>
        <fullName evidence="2">Uncharacterized protein</fullName>
    </submittedName>
</protein>
<gene>
    <name evidence="2" type="ORF">LSINAPIS_LOCUS8795</name>
</gene>
<keyword evidence="3" id="KW-1185">Reference proteome</keyword>
<keyword evidence="1" id="KW-0472">Membrane</keyword>
<evidence type="ECO:0000256" key="1">
    <source>
        <dbReference type="SAM" id="Phobius"/>
    </source>
</evidence>
<keyword evidence="1" id="KW-0812">Transmembrane</keyword>
<sequence>MKSYTVLTPDGTISESLEDKPRWVVCLVCTTGLLMLTLAAVAVGVFIGITYCYVEHKTGFADNITQKPIFQVLQIPVTNDTPDEAYKRTINGALLHVFTSKIQKILA</sequence>
<evidence type="ECO:0000313" key="2">
    <source>
        <dbReference type="EMBL" id="VVC97544.1"/>
    </source>
</evidence>
<keyword evidence="1" id="KW-1133">Transmembrane helix</keyword>
<evidence type="ECO:0000313" key="3">
    <source>
        <dbReference type="Proteomes" id="UP000324832"/>
    </source>
</evidence>
<name>A0A5E4QJ06_9NEOP</name>
<accession>A0A5E4QJ06</accession>